<gene>
    <name evidence="1" type="ORF">K457DRAFT_32821</name>
</gene>
<organism evidence="1 2">
    <name type="scientific">Linnemannia elongata AG-77</name>
    <dbReference type="NCBI Taxonomy" id="1314771"/>
    <lineage>
        <taxon>Eukaryota</taxon>
        <taxon>Fungi</taxon>
        <taxon>Fungi incertae sedis</taxon>
        <taxon>Mucoromycota</taxon>
        <taxon>Mortierellomycotina</taxon>
        <taxon>Mortierellomycetes</taxon>
        <taxon>Mortierellales</taxon>
        <taxon>Mortierellaceae</taxon>
        <taxon>Linnemannia</taxon>
    </lineage>
</organism>
<name>A0A197JU60_9FUNG</name>
<proteinExistence type="predicted"/>
<reference evidence="1 2" key="1">
    <citation type="submission" date="2016-05" db="EMBL/GenBank/DDBJ databases">
        <title>Genome sequencing reveals origins of a unique bacterial endosymbiosis in the earliest lineages of terrestrial Fungi.</title>
        <authorList>
            <consortium name="DOE Joint Genome Institute"/>
            <person name="Uehling J."/>
            <person name="Gryganskyi A."/>
            <person name="Hameed K."/>
            <person name="Tschaplinski T."/>
            <person name="Misztal P."/>
            <person name="Wu S."/>
            <person name="Desiro A."/>
            <person name="Vande Pol N."/>
            <person name="Du Z.-Y."/>
            <person name="Zienkiewicz A."/>
            <person name="Zienkiewicz K."/>
            <person name="Morin E."/>
            <person name="Tisserant E."/>
            <person name="Splivallo R."/>
            <person name="Hainaut M."/>
            <person name="Henrissat B."/>
            <person name="Ohm R."/>
            <person name="Kuo A."/>
            <person name="Yan J."/>
            <person name="Lipzen A."/>
            <person name="Nolan M."/>
            <person name="Labutti K."/>
            <person name="Barry K."/>
            <person name="Goldstein A."/>
            <person name="Labbe J."/>
            <person name="Schadt C."/>
            <person name="Tuskan G."/>
            <person name="Grigoriev I."/>
            <person name="Martin F."/>
            <person name="Vilgalys R."/>
            <person name="Bonito G."/>
        </authorList>
    </citation>
    <scope>NUCLEOTIDE SEQUENCE [LARGE SCALE GENOMIC DNA]</scope>
    <source>
        <strain evidence="1 2">AG-77</strain>
    </source>
</reference>
<keyword evidence="2" id="KW-1185">Reference proteome</keyword>
<protein>
    <submittedName>
        <fullName evidence="1">Uncharacterized protein</fullName>
    </submittedName>
</protein>
<dbReference type="EMBL" id="KV442046">
    <property type="protein sequence ID" value="OAQ28745.1"/>
    <property type="molecule type" value="Genomic_DNA"/>
</dbReference>
<dbReference type="Proteomes" id="UP000078512">
    <property type="component" value="Unassembled WGS sequence"/>
</dbReference>
<evidence type="ECO:0000313" key="1">
    <source>
        <dbReference type="EMBL" id="OAQ28745.1"/>
    </source>
</evidence>
<dbReference type="AlphaFoldDB" id="A0A197JU60"/>
<dbReference type="OrthoDB" id="2439605at2759"/>
<accession>A0A197JU60</accession>
<evidence type="ECO:0000313" key="2">
    <source>
        <dbReference type="Proteomes" id="UP000078512"/>
    </source>
</evidence>
<sequence length="171" mass="19354">MESANKPKEAKARGSTQGSWRAILGDLAAHAYLESCKSFADFNYINFLYFTESQRLTKDQCEVQWNDALEKLMTSSHEGLRRKAISLKKRLKSKDHTEAAGVFWAKVKRKRKLDKGTLEVQSTYDEYWNKRILSEMKRDMNATAETSDANVLPAAAGSLNHICPAVLSFAM</sequence>